<name>A0A381WNT4_9ZZZZ</name>
<dbReference type="AlphaFoldDB" id="A0A381WNT4"/>
<protein>
    <submittedName>
        <fullName evidence="1">Uncharacterized protein</fullName>
    </submittedName>
</protein>
<proteinExistence type="predicted"/>
<dbReference type="EMBL" id="UINC01012237">
    <property type="protein sequence ID" value="SVA53543.1"/>
    <property type="molecule type" value="Genomic_DNA"/>
</dbReference>
<sequence>MKGAQGRHLRRESAISLLEKQISAHEANSEFVSKILKDKNVIKVNPSNHELIEKIRKKKLERAKTCLENTKKNLHK</sequence>
<evidence type="ECO:0000313" key="1">
    <source>
        <dbReference type="EMBL" id="SVA53543.1"/>
    </source>
</evidence>
<accession>A0A381WNT4</accession>
<organism evidence="1">
    <name type="scientific">marine metagenome</name>
    <dbReference type="NCBI Taxonomy" id="408172"/>
    <lineage>
        <taxon>unclassified sequences</taxon>
        <taxon>metagenomes</taxon>
        <taxon>ecological metagenomes</taxon>
    </lineage>
</organism>
<gene>
    <name evidence="1" type="ORF">METZ01_LOCUS106397</name>
</gene>
<reference evidence="1" key="1">
    <citation type="submission" date="2018-05" db="EMBL/GenBank/DDBJ databases">
        <authorList>
            <person name="Lanie J.A."/>
            <person name="Ng W.-L."/>
            <person name="Kazmierczak K.M."/>
            <person name="Andrzejewski T.M."/>
            <person name="Davidsen T.M."/>
            <person name="Wayne K.J."/>
            <person name="Tettelin H."/>
            <person name="Glass J.I."/>
            <person name="Rusch D."/>
            <person name="Podicherti R."/>
            <person name="Tsui H.-C.T."/>
            <person name="Winkler M.E."/>
        </authorList>
    </citation>
    <scope>NUCLEOTIDE SEQUENCE</scope>
</reference>